<evidence type="ECO:0000313" key="3">
    <source>
        <dbReference type="EMBL" id="GIH62225.1"/>
    </source>
</evidence>
<dbReference type="RefSeq" id="WP_204048928.1">
    <property type="nucleotide sequence ID" value="NZ_BOOF01000014.1"/>
</dbReference>
<dbReference type="InterPro" id="IPR001932">
    <property type="entry name" value="PPM-type_phosphatase-like_dom"/>
</dbReference>
<dbReference type="Pfam" id="PF13672">
    <property type="entry name" value="PP2C_2"/>
    <property type="match status" value="1"/>
</dbReference>
<reference evidence="3 4" key="1">
    <citation type="submission" date="2021-01" db="EMBL/GenBank/DDBJ databases">
        <title>Whole genome shotgun sequence of Microbispora siamensis NBRC 104113.</title>
        <authorList>
            <person name="Komaki H."/>
            <person name="Tamura T."/>
        </authorList>
    </citation>
    <scope>NUCLEOTIDE SEQUENCE [LARGE SCALE GENOMIC DNA]</scope>
    <source>
        <strain evidence="3 4">NBRC 104113</strain>
    </source>
</reference>
<organism evidence="3 4">
    <name type="scientific">Microbispora siamensis</name>
    <dbReference type="NCBI Taxonomy" id="564413"/>
    <lineage>
        <taxon>Bacteria</taxon>
        <taxon>Bacillati</taxon>
        <taxon>Actinomycetota</taxon>
        <taxon>Actinomycetes</taxon>
        <taxon>Streptosporangiales</taxon>
        <taxon>Streptosporangiaceae</taxon>
        <taxon>Microbispora</taxon>
    </lineage>
</organism>
<evidence type="ECO:0000256" key="1">
    <source>
        <dbReference type="SAM" id="MobiDB-lite"/>
    </source>
</evidence>
<protein>
    <recommendedName>
        <fullName evidence="2">PPM-type phosphatase domain-containing protein</fullName>
    </recommendedName>
</protein>
<evidence type="ECO:0000313" key="4">
    <source>
        <dbReference type="Proteomes" id="UP000660454"/>
    </source>
</evidence>
<comment type="caution">
    <text evidence="3">The sequence shown here is derived from an EMBL/GenBank/DDBJ whole genome shotgun (WGS) entry which is preliminary data.</text>
</comment>
<dbReference type="SUPFAM" id="SSF81606">
    <property type="entry name" value="PP2C-like"/>
    <property type="match status" value="1"/>
</dbReference>
<dbReference type="Proteomes" id="UP000660454">
    <property type="component" value="Unassembled WGS sequence"/>
</dbReference>
<accession>A0ABQ4GLB9</accession>
<evidence type="ECO:0000259" key="2">
    <source>
        <dbReference type="Pfam" id="PF13672"/>
    </source>
</evidence>
<sequence>MRVAFASEPAYPDRPNEDFIGATADAVVLLDGASIPPGVTSSCSHSVRWYSHTLGSTLLAEMTQSAGPLPELLAQGIKHVTSLHDFTCDLAHGGSPSATVIMLRHTADHLDWLVLGDSTLILDTRTSEPIVICDDRLEQVAAPHRVRLDSLRGGTHEHAEARREYVETLGTYRNRDGGFWVASTDPLAADQALTGTIPTNQVHAAALLTDGAADAVNRYHLTTWQQLLNVLAQDGPAELMRRVRTAERVDPHGERWPRSKTHDDATAAHIELASRQAGS</sequence>
<feature type="region of interest" description="Disordered" evidence="1">
    <location>
        <begin position="246"/>
        <end position="265"/>
    </location>
</feature>
<proteinExistence type="predicted"/>
<name>A0ABQ4GLB9_9ACTN</name>
<dbReference type="EMBL" id="BOOF01000014">
    <property type="protein sequence ID" value="GIH62225.1"/>
    <property type="molecule type" value="Genomic_DNA"/>
</dbReference>
<dbReference type="InterPro" id="IPR036457">
    <property type="entry name" value="PPM-type-like_dom_sf"/>
</dbReference>
<feature type="domain" description="PPM-type phosphatase" evidence="2">
    <location>
        <begin position="14"/>
        <end position="237"/>
    </location>
</feature>
<keyword evidence="4" id="KW-1185">Reference proteome</keyword>
<gene>
    <name evidence="3" type="ORF">Msi02_30420</name>
</gene>